<evidence type="ECO:0008006" key="3">
    <source>
        <dbReference type="Google" id="ProtNLM"/>
    </source>
</evidence>
<dbReference type="Proteomes" id="UP001595735">
    <property type="component" value="Unassembled WGS sequence"/>
</dbReference>
<organism evidence="1 2">
    <name type="scientific">Chryseobacterium tructae</name>
    <dbReference type="NCBI Taxonomy" id="1037380"/>
    <lineage>
        <taxon>Bacteria</taxon>
        <taxon>Pseudomonadati</taxon>
        <taxon>Bacteroidota</taxon>
        <taxon>Flavobacteriia</taxon>
        <taxon>Flavobacteriales</taxon>
        <taxon>Weeksellaceae</taxon>
        <taxon>Chryseobacterium group</taxon>
        <taxon>Chryseobacterium</taxon>
    </lineage>
</organism>
<evidence type="ECO:0000313" key="2">
    <source>
        <dbReference type="Proteomes" id="UP001595735"/>
    </source>
</evidence>
<evidence type="ECO:0000313" key="1">
    <source>
        <dbReference type="EMBL" id="MFC3757628.1"/>
    </source>
</evidence>
<keyword evidence="2" id="KW-1185">Reference proteome</keyword>
<proteinExistence type="predicted"/>
<name>A0ABV7Y0G9_9FLAO</name>
<dbReference type="RefSeq" id="WP_290298895.1">
    <property type="nucleotide sequence ID" value="NZ_JAUFQR010000001.1"/>
</dbReference>
<sequence>MIEIKKGILDSFEVGVQDSRNGKIEMKRDTTTYYIEVVNNIIVTVSVQSLKEVVIDGDILNFDNLADFLKRENPIVDGEFYIFPELQLSLYPDFKSKEFLQVLVYDKSLEDLYTKGLPKYNSLGNESLNISNELVFKPFESLGEFVFGISKEDFKKNFNISIEATLGVKGKEVIDIDSFSFRFYDNKLTEIFLDCSQNKELKIVFNNVDLNNILNLEKLIKTENVIDRKGHIVLPDLGLTVSKNFKDKEFFFYDKYLLQLWKNINRPFTSW</sequence>
<gene>
    <name evidence="1" type="ORF">ACFONJ_16745</name>
</gene>
<comment type="caution">
    <text evidence="1">The sequence shown here is derived from an EMBL/GenBank/DDBJ whole genome shotgun (WGS) entry which is preliminary data.</text>
</comment>
<reference evidence="2" key="1">
    <citation type="journal article" date="2019" name="Int. J. Syst. Evol. Microbiol.">
        <title>The Global Catalogue of Microorganisms (GCM) 10K type strain sequencing project: providing services to taxonomists for standard genome sequencing and annotation.</title>
        <authorList>
            <consortium name="The Broad Institute Genomics Platform"/>
            <consortium name="The Broad Institute Genome Sequencing Center for Infectious Disease"/>
            <person name="Wu L."/>
            <person name="Ma J."/>
        </authorList>
    </citation>
    <scope>NUCLEOTIDE SEQUENCE [LARGE SCALE GENOMIC DNA]</scope>
    <source>
        <strain evidence="2">CECT 7798</strain>
    </source>
</reference>
<protein>
    <recommendedName>
        <fullName evidence="3">DUF3822 family protein</fullName>
    </recommendedName>
</protein>
<accession>A0ABV7Y0G9</accession>
<dbReference type="EMBL" id="JBHRYO010000002">
    <property type="protein sequence ID" value="MFC3757628.1"/>
    <property type="molecule type" value="Genomic_DNA"/>
</dbReference>